<evidence type="ECO:0000256" key="9">
    <source>
        <dbReference type="ARBA" id="ARBA00023136"/>
    </source>
</evidence>
<keyword evidence="7 12" id="KW-0812">Transmembrane</keyword>
<feature type="transmembrane region" description="Helical" evidence="12">
    <location>
        <begin position="586"/>
        <end position="611"/>
    </location>
</feature>
<evidence type="ECO:0000256" key="3">
    <source>
        <dbReference type="ARBA" id="ARBA00008195"/>
    </source>
</evidence>
<evidence type="ECO:0000256" key="11">
    <source>
        <dbReference type="SAM" id="MobiDB-lite"/>
    </source>
</evidence>
<evidence type="ECO:0000256" key="7">
    <source>
        <dbReference type="ARBA" id="ARBA00022692"/>
    </source>
</evidence>
<evidence type="ECO:0000259" key="13">
    <source>
        <dbReference type="Pfam" id="PF04602"/>
    </source>
</evidence>
<keyword evidence="6" id="KW-0808">Transferase</keyword>
<keyword evidence="9 12" id="KW-0472">Membrane</keyword>
<dbReference type="Pfam" id="PF17689">
    <property type="entry name" value="Arabino_trans_N"/>
    <property type="match status" value="1"/>
</dbReference>
<feature type="transmembrane region" description="Helical" evidence="12">
    <location>
        <begin position="166"/>
        <end position="185"/>
    </location>
</feature>
<evidence type="ECO:0000256" key="1">
    <source>
        <dbReference type="ARBA" id="ARBA00003001"/>
    </source>
</evidence>
<feature type="transmembrane region" description="Helical" evidence="12">
    <location>
        <begin position="268"/>
        <end position="289"/>
    </location>
</feature>
<evidence type="ECO:0000256" key="6">
    <source>
        <dbReference type="ARBA" id="ARBA00022679"/>
    </source>
</evidence>
<dbReference type="InterPro" id="IPR040920">
    <property type="entry name" value="Arabino_trans_N"/>
</dbReference>
<dbReference type="Pfam" id="PF14896">
    <property type="entry name" value="Arabino_trans_C"/>
    <property type="match status" value="1"/>
</dbReference>
<feature type="transmembrane region" description="Helical" evidence="12">
    <location>
        <begin position="197"/>
        <end position="218"/>
    </location>
</feature>
<feature type="domain" description="Arabinosyltransferas concanavalin like" evidence="15">
    <location>
        <begin position="16"/>
        <end position="155"/>
    </location>
</feature>
<feature type="transmembrane region" description="Helical" evidence="12">
    <location>
        <begin position="325"/>
        <end position="343"/>
    </location>
</feature>
<dbReference type="EMBL" id="BAAAGS010000004">
    <property type="protein sequence ID" value="GAA0512004.1"/>
    <property type="molecule type" value="Genomic_DNA"/>
</dbReference>
<evidence type="ECO:0000256" key="2">
    <source>
        <dbReference type="ARBA" id="ARBA00004651"/>
    </source>
</evidence>
<comment type="function">
    <text evidence="1">Arabinosyl transferase responsible for the polymerization of arabinose into the arabinan of arabinogalactan.</text>
</comment>
<feature type="transmembrane region" description="Helical" evidence="12">
    <location>
        <begin position="350"/>
        <end position="376"/>
    </location>
</feature>
<feature type="transmembrane region" description="Helical" evidence="12">
    <location>
        <begin position="623"/>
        <end position="646"/>
    </location>
</feature>
<feature type="domain" description="Arabinofuranosyltransferase central" evidence="13">
    <location>
        <begin position="159"/>
        <end position="611"/>
    </location>
</feature>
<evidence type="ECO:0000313" key="16">
    <source>
        <dbReference type="EMBL" id="GAA0512004.1"/>
    </source>
</evidence>
<dbReference type="InterPro" id="IPR032731">
    <property type="entry name" value="Arabino_trans_C"/>
</dbReference>
<evidence type="ECO:0000259" key="14">
    <source>
        <dbReference type="Pfam" id="PF14896"/>
    </source>
</evidence>
<keyword evidence="17" id="KW-1185">Reference proteome</keyword>
<keyword evidence="8 12" id="KW-1133">Transmembrane helix</keyword>
<evidence type="ECO:0000256" key="12">
    <source>
        <dbReference type="SAM" id="Phobius"/>
    </source>
</evidence>
<gene>
    <name evidence="16" type="ORF">GCM10009533_08540</name>
</gene>
<feature type="domain" description="Arabinosyltransferase C-terminal" evidence="14">
    <location>
        <begin position="735"/>
        <end position="884"/>
    </location>
</feature>
<evidence type="ECO:0000313" key="17">
    <source>
        <dbReference type="Proteomes" id="UP001500729"/>
    </source>
</evidence>
<feature type="transmembrane region" description="Helical" evidence="12">
    <location>
        <begin position="301"/>
        <end position="319"/>
    </location>
</feature>
<proteinExistence type="inferred from homology"/>
<comment type="similarity">
    <text evidence="3">Belongs to the emb family.</text>
</comment>
<evidence type="ECO:0000256" key="5">
    <source>
        <dbReference type="ARBA" id="ARBA00022676"/>
    </source>
</evidence>
<feature type="transmembrane region" description="Helical" evidence="12">
    <location>
        <begin position="492"/>
        <end position="510"/>
    </location>
</feature>
<sequence>MALLCAVAFPFAPVHQPVISYHWPGEPGASAVPLMPYQPVSLRASWSCAAIERLGGDGTVLATAPPTSDALPALRVEVTGDLLRATSYGTHVAEAPLPPGECGWTLTSDPERTELRLDGRPMAAVRGDVRPAVSGIFTQVPTPEGISVDLVADTRFQTTASRLKTALGAGCVLALLCMLVALPAGRRVRGRANRRPRLVDCAVAATLGTWALIGPVTVDDGYIAGIVRGRGENGFVGNAYRWLNAPEAPFGWFYEVHHLWAQVSTAPLWLRVPSALLGLVCWILLSRFVIPRLGRFARSRAVPWSAALLFAAWWLPFNLGLRPEPWAAVGVLAVLCLVDRAVAARAVRPFAVALVVAGATTALTPYGVMAFAPVVVAAPALLRNLRAALGAATVAGGAAVAGPVAVIAAATASVLLPMFADQSFAAVVEAIRVRKLVGGDLPWFQEYVRYARLLEPGTFQGALARRAPVLLTLLGLLGWALRGRPPGVARAASVRITATTALCFGVLIFSPTKWTQHFGVLAGVGTAVLVLSVHAWRRRAGRDVRELVLGLTAVALVSGVVLAGWNKWPWVSDHGLTWNSMAPAVAGVRLADVVVVCGLGIAGVLALAAAWRSGGRPGWPRGVPSPALVAVLLVAATVSLTVGSFARASLTGRGYTFAADSAAALRGSTCGLADVLAVEADPSRGLLPALGDGWYRLADEQRDGRLPVVFGTSGEVRAVFATAEHVVVATERVAPSRGAEVRLAVPAGADVVRVLGAVRPPRAPRLTPMTELLPTGTAAVLDWPVALLFPCLRPASLADGTAEPPGWRVAPPSMDGSAHITYDLATGGPFATARTLVRERQLPVYLRDEPAREVARLYRWDVLERPLHPTRETRTVPGWHRDGRASVPGLDLEE</sequence>
<dbReference type="Gene3D" id="2.60.120.610">
    <property type="entry name" value="arabinofuranosyltransferase like domain"/>
    <property type="match status" value="1"/>
</dbReference>
<evidence type="ECO:0000256" key="10">
    <source>
        <dbReference type="ARBA" id="ARBA00023316"/>
    </source>
</evidence>
<accession>A0ABN1C5A6</accession>
<evidence type="ECO:0000256" key="8">
    <source>
        <dbReference type="ARBA" id="ARBA00022989"/>
    </source>
</evidence>
<dbReference type="Gene3D" id="3.40.190.160">
    <property type="match status" value="1"/>
</dbReference>
<name>A0ABN1C5A6_SACER</name>
<feature type="compositionally biased region" description="Basic and acidic residues" evidence="11">
    <location>
        <begin position="874"/>
        <end position="884"/>
    </location>
</feature>
<evidence type="ECO:0008006" key="18">
    <source>
        <dbReference type="Google" id="ProtNLM"/>
    </source>
</evidence>
<keyword evidence="5" id="KW-0328">Glycosyltransferase</keyword>
<feature type="transmembrane region" description="Helical" evidence="12">
    <location>
        <begin position="516"/>
        <end position="535"/>
    </location>
</feature>
<organism evidence="16 17">
    <name type="scientific">Saccharopolyspora erythraea</name>
    <name type="common">Streptomyces erythraeus</name>
    <dbReference type="NCBI Taxonomy" id="1836"/>
    <lineage>
        <taxon>Bacteria</taxon>
        <taxon>Bacillati</taxon>
        <taxon>Actinomycetota</taxon>
        <taxon>Actinomycetes</taxon>
        <taxon>Pseudonocardiales</taxon>
        <taxon>Pseudonocardiaceae</taxon>
        <taxon>Saccharopolyspora</taxon>
    </lineage>
</organism>
<comment type="caution">
    <text evidence="16">The sequence shown here is derived from an EMBL/GenBank/DDBJ whole genome shotgun (WGS) entry which is preliminary data.</text>
</comment>
<protein>
    <recommendedName>
        <fullName evidence="18">Arabinosyltransferase</fullName>
    </recommendedName>
</protein>
<keyword evidence="4" id="KW-1003">Cell membrane</keyword>
<feature type="transmembrane region" description="Helical" evidence="12">
    <location>
        <begin position="547"/>
        <end position="566"/>
    </location>
</feature>
<feature type="transmembrane region" description="Helical" evidence="12">
    <location>
        <begin position="388"/>
        <end position="416"/>
    </location>
</feature>
<dbReference type="InterPro" id="IPR007680">
    <property type="entry name" value="Arabino_trans_central"/>
</dbReference>
<dbReference type="Proteomes" id="UP001500729">
    <property type="component" value="Unassembled WGS sequence"/>
</dbReference>
<feature type="region of interest" description="Disordered" evidence="11">
    <location>
        <begin position="874"/>
        <end position="894"/>
    </location>
</feature>
<evidence type="ECO:0000259" key="15">
    <source>
        <dbReference type="Pfam" id="PF17689"/>
    </source>
</evidence>
<evidence type="ECO:0000256" key="4">
    <source>
        <dbReference type="ARBA" id="ARBA00022475"/>
    </source>
</evidence>
<keyword evidence="10" id="KW-0961">Cell wall biogenesis/degradation</keyword>
<dbReference type="Pfam" id="PF04602">
    <property type="entry name" value="Arabinose_trans"/>
    <property type="match status" value="1"/>
</dbReference>
<comment type="subcellular location">
    <subcellularLocation>
        <location evidence="2">Cell membrane</location>
        <topology evidence="2">Multi-pass membrane protein</topology>
    </subcellularLocation>
</comment>
<reference evidence="16 17" key="1">
    <citation type="journal article" date="2019" name="Int. J. Syst. Evol. Microbiol.">
        <title>The Global Catalogue of Microorganisms (GCM) 10K type strain sequencing project: providing services to taxonomists for standard genome sequencing and annotation.</title>
        <authorList>
            <consortium name="The Broad Institute Genomics Platform"/>
            <consortium name="The Broad Institute Genome Sequencing Center for Infectious Disease"/>
            <person name="Wu L."/>
            <person name="Ma J."/>
        </authorList>
    </citation>
    <scope>NUCLEOTIDE SEQUENCE [LARGE SCALE GENOMIC DNA]</scope>
    <source>
        <strain evidence="16 17">JCM 10303</strain>
    </source>
</reference>
<dbReference type="InterPro" id="IPR027451">
    <property type="entry name" value="EmbABC_dom1"/>
</dbReference>